<dbReference type="EMBL" id="SLXA01000001">
    <property type="protein sequence ID" value="TCO86578.1"/>
    <property type="molecule type" value="Genomic_DNA"/>
</dbReference>
<sequence>MTLENPTTLSSNGQYQKIVAFANASSGKIVFEGEDDTLRVTGIPQDDVFIMD</sequence>
<proteinExistence type="predicted"/>
<evidence type="ECO:0000313" key="2">
    <source>
        <dbReference type="Proteomes" id="UP000295711"/>
    </source>
</evidence>
<dbReference type="RefSeq" id="WP_257591921.1">
    <property type="nucleotide sequence ID" value="NZ_JANKAQ010000002.1"/>
</dbReference>
<organism evidence="1 2">
    <name type="scientific">Frisingicoccus caecimuris</name>
    <dbReference type="NCBI Taxonomy" id="1796636"/>
    <lineage>
        <taxon>Bacteria</taxon>
        <taxon>Bacillati</taxon>
        <taxon>Bacillota</taxon>
        <taxon>Clostridia</taxon>
        <taxon>Lachnospirales</taxon>
        <taxon>Lachnospiraceae</taxon>
        <taxon>Frisingicoccus</taxon>
    </lineage>
</organism>
<name>A0A4V2SE40_9FIRM</name>
<keyword evidence="2" id="KW-1185">Reference proteome</keyword>
<dbReference type="Proteomes" id="UP000295711">
    <property type="component" value="Unassembled WGS sequence"/>
</dbReference>
<evidence type="ECO:0000313" key="1">
    <source>
        <dbReference type="EMBL" id="TCO86578.1"/>
    </source>
</evidence>
<accession>A0A4V2SE40</accession>
<gene>
    <name evidence="1" type="ORF">EV212_101371</name>
</gene>
<protein>
    <submittedName>
        <fullName evidence="1">Uncharacterized protein</fullName>
    </submittedName>
</protein>
<comment type="caution">
    <text evidence="1">The sequence shown here is derived from an EMBL/GenBank/DDBJ whole genome shotgun (WGS) entry which is preliminary data.</text>
</comment>
<reference evidence="1 2" key="1">
    <citation type="submission" date="2019-03" db="EMBL/GenBank/DDBJ databases">
        <title>Genomic Encyclopedia of Type Strains, Phase IV (KMG-IV): sequencing the most valuable type-strain genomes for metagenomic binning, comparative biology and taxonomic classification.</title>
        <authorList>
            <person name="Goeker M."/>
        </authorList>
    </citation>
    <scope>NUCLEOTIDE SEQUENCE [LARGE SCALE GENOMIC DNA]</scope>
    <source>
        <strain evidence="1 2">DSM 28559</strain>
    </source>
</reference>
<dbReference type="AlphaFoldDB" id="A0A4V2SE40"/>